<dbReference type="Pfam" id="PF01734">
    <property type="entry name" value="Patatin"/>
    <property type="match status" value="1"/>
</dbReference>
<evidence type="ECO:0000256" key="3">
    <source>
        <dbReference type="ARBA" id="ARBA00023098"/>
    </source>
</evidence>
<feature type="active site" description="Proton acceptor" evidence="4">
    <location>
        <position position="238"/>
    </location>
</feature>
<dbReference type="Gene3D" id="3.40.1090.10">
    <property type="entry name" value="Cytosolic phospholipase A2 catalytic domain"/>
    <property type="match status" value="2"/>
</dbReference>
<protein>
    <submittedName>
        <fullName evidence="6">Patatin-like phospholipase family protein</fullName>
    </submittedName>
</protein>
<comment type="caution">
    <text evidence="4">Lacks conserved residue(s) required for the propagation of feature annotation.</text>
</comment>
<dbReference type="InterPro" id="IPR016035">
    <property type="entry name" value="Acyl_Trfase/lysoPLipase"/>
</dbReference>
<gene>
    <name evidence="6" type="ORF">HCU73_18490</name>
</gene>
<reference evidence="6 7" key="1">
    <citation type="submission" date="2020-04" db="EMBL/GenBank/DDBJ databases">
        <authorList>
            <person name="Yoon J."/>
        </authorList>
    </citation>
    <scope>NUCLEOTIDE SEQUENCE [LARGE SCALE GENOMIC DNA]</scope>
    <source>
        <strain evidence="6 7">KMU-115</strain>
    </source>
</reference>
<comment type="caution">
    <text evidence="6">The sequence shown here is derived from an EMBL/GenBank/DDBJ whole genome shotgun (WGS) entry which is preliminary data.</text>
</comment>
<evidence type="ECO:0000256" key="1">
    <source>
        <dbReference type="ARBA" id="ARBA00022801"/>
    </source>
</evidence>
<feature type="active site" description="Nucleophile" evidence="4">
    <location>
        <position position="71"/>
    </location>
</feature>
<feature type="short sequence motif" description="DGA/G" evidence="4">
    <location>
        <begin position="238"/>
        <end position="240"/>
    </location>
</feature>
<evidence type="ECO:0000259" key="5">
    <source>
        <dbReference type="PROSITE" id="PS51635"/>
    </source>
</evidence>
<proteinExistence type="predicted"/>
<dbReference type="PROSITE" id="PS51635">
    <property type="entry name" value="PNPLA"/>
    <property type="match status" value="1"/>
</dbReference>
<dbReference type="InterPro" id="IPR050301">
    <property type="entry name" value="NTE"/>
</dbReference>
<evidence type="ECO:0000256" key="2">
    <source>
        <dbReference type="ARBA" id="ARBA00022963"/>
    </source>
</evidence>
<keyword evidence="1 4" id="KW-0378">Hydrolase</keyword>
<dbReference type="EMBL" id="JAAZQQ010000008">
    <property type="protein sequence ID" value="NKX46581.1"/>
    <property type="molecule type" value="Genomic_DNA"/>
</dbReference>
<dbReference type="AlphaFoldDB" id="A0A7X6H1Z6"/>
<dbReference type="RefSeq" id="WP_168624953.1">
    <property type="nucleotide sequence ID" value="NZ_JAAZQQ010000008.1"/>
</dbReference>
<dbReference type="GO" id="GO:0016787">
    <property type="term" value="F:hydrolase activity"/>
    <property type="evidence" value="ECO:0007669"/>
    <property type="project" value="UniProtKB-UniRule"/>
</dbReference>
<dbReference type="GO" id="GO:0016042">
    <property type="term" value="P:lipid catabolic process"/>
    <property type="evidence" value="ECO:0007669"/>
    <property type="project" value="UniProtKB-UniRule"/>
</dbReference>
<sequence>MNDLTVAQDIQSLFAAHSAEVDFLQARKLDDTIGLCLSGGGYRAMIYHTGALIRLNELGFLPRLGEVASVSGGSITAGLLALRWPDLHFDENNRAVNFDEVFVLPLLRFSGKGIDIKAALYGLLPGYTAADSIVRAYDRHLFHGACLQDITDCPRFTFMATNLQTGSGWRFGKSYAADYRVGMISRPVIPLARVVAASSAFPPILSPVHIDLSGESVQPTAGADLHREPFTMTAVLADGGIYDNLGLERVWKRCRTILVSNAGRTIPEVGRPTGRWIGQMFRTLSLIQQQAEHSRRRILFGMANGGQRQVAYWSIDAASAHYAVPDALPLSTEEAAAAAALRTRLNPFSPDERRLLLRAGYSGADASLRARGLAQNQPAASFDFLS</sequence>
<accession>A0A7X6H1Z6</accession>
<organism evidence="6 7">
    <name type="scientific">Roseicyclus persicicus</name>
    <dbReference type="NCBI Taxonomy" id="2650661"/>
    <lineage>
        <taxon>Bacteria</taxon>
        <taxon>Pseudomonadati</taxon>
        <taxon>Pseudomonadota</taxon>
        <taxon>Alphaproteobacteria</taxon>
        <taxon>Rhodobacterales</taxon>
        <taxon>Roseobacteraceae</taxon>
        <taxon>Roseicyclus</taxon>
    </lineage>
</organism>
<dbReference type="InterPro" id="IPR002641">
    <property type="entry name" value="PNPLA_dom"/>
</dbReference>
<keyword evidence="3 4" id="KW-0443">Lipid metabolism</keyword>
<dbReference type="PANTHER" id="PTHR14226:SF78">
    <property type="entry name" value="SLR0060 PROTEIN"/>
    <property type="match status" value="1"/>
</dbReference>
<dbReference type="Proteomes" id="UP000526408">
    <property type="component" value="Unassembled WGS sequence"/>
</dbReference>
<dbReference type="SUPFAM" id="SSF52151">
    <property type="entry name" value="FabD/lysophospholipase-like"/>
    <property type="match status" value="1"/>
</dbReference>
<evidence type="ECO:0000313" key="7">
    <source>
        <dbReference type="Proteomes" id="UP000526408"/>
    </source>
</evidence>
<evidence type="ECO:0000256" key="4">
    <source>
        <dbReference type="PROSITE-ProRule" id="PRU01161"/>
    </source>
</evidence>
<keyword evidence="2 4" id="KW-0442">Lipid degradation</keyword>
<feature type="domain" description="PNPLA" evidence="5">
    <location>
        <begin position="35"/>
        <end position="251"/>
    </location>
</feature>
<keyword evidence="7" id="KW-1185">Reference proteome</keyword>
<name>A0A7X6H1Z6_9RHOB</name>
<evidence type="ECO:0000313" key="6">
    <source>
        <dbReference type="EMBL" id="NKX46581.1"/>
    </source>
</evidence>
<dbReference type="PANTHER" id="PTHR14226">
    <property type="entry name" value="NEUROPATHY TARGET ESTERASE/SWISS CHEESE D.MELANOGASTER"/>
    <property type="match status" value="1"/>
</dbReference>